<gene>
    <name evidence="1" type="ORF">PXH66_19280</name>
</gene>
<dbReference type="KEGG" id="slom:PXH66_19280"/>
<sequence length="126" mass="14445">MNHRSSHYSMELWDMLAEIALASIDTAAQAARARTRSRRRGVFLTLRPGPDTPMWNVLVERVRPHLRKRGTQANLARVLGVPRQRVHDYFVSGTRMPDTEKTLQVLFWLSDREQPGRIQAKPGGTQ</sequence>
<keyword evidence="2" id="KW-1185">Reference proteome</keyword>
<proteinExistence type="predicted"/>
<dbReference type="AlphaFoldDB" id="A0AAF0CMQ5"/>
<dbReference type="Proteomes" id="UP001218638">
    <property type="component" value="Chromosome"/>
</dbReference>
<accession>A0AAF0CMQ5</accession>
<name>A0AAF0CMQ5_9BACT</name>
<evidence type="ECO:0000313" key="2">
    <source>
        <dbReference type="Proteomes" id="UP001218638"/>
    </source>
</evidence>
<organism evidence="1 2">
    <name type="scientific">Synoicihabitans lomoniglobus</name>
    <dbReference type="NCBI Taxonomy" id="2909285"/>
    <lineage>
        <taxon>Bacteria</taxon>
        <taxon>Pseudomonadati</taxon>
        <taxon>Verrucomicrobiota</taxon>
        <taxon>Opitutia</taxon>
        <taxon>Opitutales</taxon>
        <taxon>Opitutaceae</taxon>
        <taxon>Synoicihabitans</taxon>
    </lineage>
</organism>
<dbReference type="RefSeq" id="WP_330930879.1">
    <property type="nucleotide sequence ID" value="NZ_CP119075.1"/>
</dbReference>
<reference evidence="1" key="1">
    <citation type="submission" date="2023-03" db="EMBL/GenBank/DDBJ databases">
        <title>Lomoglobus Profundus gen. nov., sp. nov., a novel member of the phylum Verrucomicrobia, isolated from deep-marine sediment of South China Sea.</title>
        <authorList>
            <person name="Ahmad T."/>
            <person name="Ishaq S.E."/>
            <person name="Wang F."/>
        </authorList>
    </citation>
    <scope>NUCLEOTIDE SEQUENCE</scope>
    <source>
        <strain evidence="1">LMO-M01</strain>
    </source>
</reference>
<dbReference type="CDD" id="cd00093">
    <property type="entry name" value="HTH_XRE"/>
    <property type="match status" value="1"/>
</dbReference>
<protein>
    <submittedName>
        <fullName evidence="1">Helix-turn-helix transcriptional regulator</fullName>
    </submittedName>
</protein>
<dbReference type="EMBL" id="CP119075">
    <property type="protein sequence ID" value="WED64488.1"/>
    <property type="molecule type" value="Genomic_DNA"/>
</dbReference>
<evidence type="ECO:0000313" key="1">
    <source>
        <dbReference type="EMBL" id="WED64488.1"/>
    </source>
</evidence>
<dbReference type="InterPro" id="IPR001387">
    <property type="entry name" value="Cro/C1-type_HTH"/>
</dbReference>